<dbReference type="InterPro" id="IPR011990">
    <property type="entry name" value="TPR-like_helical_dom_sf"/>
</dbReference>
<keyword evidence="8 14" id="KW-0931">ER-Golgi transport</keyword>
<dbReference type="OrthoDB" id="310217at2759"/>
<organism evidence="15 16">
    <name type="scientific">Crassostrea virginica</name>
    <name type="common">Eastern oyster</name>
    <dbReference type="NCBI Taxonomy" id="6565"/>
    <lineage>
        <taxon>Eukaryota</taxon>
        <taxon>Metazoa</taxon>
        <taxon>Spiralia</taxon>
        <taxon>Lophotrochozoa</taxon>
        <taxon>Mollusca</taxon>
        <taxon>Bivalvia</taxon>
        <taxon>Autobranchia</taxon>
        <taxon>Pteriomorphia</taxon>
        <taxon>Ostreida</taxon>
        <taxon>Ostreoidea</taxon>
        <taxon>Ostreidae</taxon>
        <taxon>Crassostrea</taxon>
    </lineage>
</organism>
<evidence type="ECO:0000256" key="13">
    <source>
        <dbReference type="ARBA" id="ARBA00025582"/>
    </source>
</evidence>
<protein>
    <recommendedName>
        <fullName evidence="5 14">Coatomer subunit epsilon</fullName>
    </recommendedName>
</protein>
<accession>A0A8B8BYR0</accession>
<name>A0A8B8BYR0_CRAVI</name>
<evidence type="ECO:0000256" key="1">
    <source>
        <dbReference type="ARBA" id="ARBA00004255"/>
    </source>
</evidence>
<keyword evidence="10 14" id="KW-0333">Golgi apparatus</keyword>
<dbReference type="KEGG" id="cvn:111114496"/>
<dbReference type="FunFam" id="1.25.40.10:FF:000140">
    <property type="entry name" value="Coatomer subunit epsilon"/>
    <property type="match status" value="1"/>
</dbReference>
<dbReference type="Gene3D" id="1.25.40.10">
    <property type="entry name" value="Tetratricopeptide repeat domain"/>
    <property type="match status" value="1"/>
</dbReference>
<evidence type="ECO:0000256" key="5">
    <source>
        <dbReference type="ARBA" id="ARBA00015828"/>
    </source>
</evidence>
<dbReference type="GO" id="GO:0006888">
    <property type="term" value="P:endoplasmic reticulum to Golgi vesicle-mediated transport"/>
    <property type="evidence" value="ECO:0007669"/>
    <property type="project" value="TreeGrafter"/>
</dbReference>
<evidence type="ECO:0000256" key="8">
    <source>
        <dbReference type="ARBA" id="ARBA00022892"/>
    </source>
</evidence>
<dbReference type="InterPro" id="IPR006822">
    <property type="entry name" value="Coatomer_esu"/>
</dbReference>
<dbReference type="GO" id="GO:0006890">
    <property type="term" value="P:retrograde vesicle-mediated transport, Golgi to endoplasmic reticulum"/>
    <property type="evidence" value="ECO:0007669"/>
    <property type="project" value="UniProtKB-UniRule"/>
</dbReference>
<comment type="function">
    <text evidence="13 14">The coatomer is a cytosolic protein complex that binds to dilysine motifs and reversibly associates with Golgi non-clathrin-coated vesicles, which further mediate biosynthetic protein transport from the ER, via the Golgi up to the trans Golgi network. The coatomer complex is required for budding from Golgi membranes, and is essential for the retrograde Golgi-to-ER transport of dilysine-tagged proteins.</text>
</comment>
<comment type="subunit">
    <text evidence="4">Oligomeric complex that consists of at least the alpha, beta, beta', gamma, delta, epsilon and zeta subunits.</text>
</comment>
<dbReference type="AlphaFoldDB" id="A0A8B8BYR0"/>
<dbReference type="RefSeq" id="XP_022308532.1">
    <property type="nucleotide sequence ID" value="XM_022452824.1"/>
</dbReference>
<dbReference type="GeneID" id="111114496"/>
<dbReference type="GO" id="GO:0005198">
    <property type="term" value="F:structural molecule activity"/>
    <property type="evidence" value="ECO:0007669"/>
    <property type="project" value="UniProtKB-UniRule"/>
</dbReference>
<evidence type="ECO:0000256" key="3">
    <source>
        <dbReference type="ARBA" id="ARBA00008827"/>
    </source>
</evidence>
<gene>
    <name evidence="16" type="primary">LOC111114496</name>
</gene>
<keyword evidence="11 14" id="KW-0472">Membrane</keyword>
<dbReference type="GO" id="GO:0000139">
    <property type="term" value="C:Golgi membrane"/>
    <property type="evidence" value="ECO:0007669"/>
    <property type="project" value="UniProtKB-SubCell"/>
</dbReference>
<keyword evidence="9 14" id="KW-0653">Protein transport</keyword>
<proteinExistence type="inferred from homology"/>
<dbReference type="PIRSF" id="PIRSF016478">
    <property type="entry name" value="Coatomer_esu"/>
    <property type="match status" value="1"/>
</dbReference>
<evidence type="ECO:0000256" key="14">
    <source>
        <dbReference type="PIRNR" id="PIRNR016478"/>
    </source>
</evidence>
<dbReference type="GO" id="GO:0030126">
    <property type="term" value="C:COPI vesicle coat"/>
    <property type="evidence" value="ECO:0007669"/>
    <property type="project" value="TreeGrafter"/>
</dbReference>
<keyword evidence="12 14" id="KW-0968">Cytoplasmic vesicle</keyword>
<evidence type="ECO:0000256" key="2">
    <source>
        <dbReference type="ARBA" id="ARBA00004347"/>
    </source>
</evidence>
<evidence type="ECO:0000256" key="7">
    <source>
        <dbReference type="ARBA" id="ARBA00022490"/>
    </source>
</evidence>
<sequence length="301" mass="34293">MATEKDVDELFEIKTALYTGNYQHCINECHKLRLSNPELKTAKDVIMYRAYLAQRKYGVVLDEINSSHPQELQAVKMFADYLSNENKRTSIVRDLDQKMSGNVDVSNSTFLVMAASVYNHEQNSDAALRALNQSDALECIALSVQILLKLDRVDLARKELKRMQEIDEDSILTQLAQAWFNLAVGGEKYQDAYYIFQEMADKHNATPLLLNGQAACYIAQGKFDDAESVLQEAIDKDSNNPETLVNMIVLTQHLGKAPEVSNRYISQLKDSHRNHPFVRDYLQKESDFERISRNYTPSVTA</sequence>
<evidence type="ECO:0000313" key="15">
    <source>
        <dbReference type="Proteomes" id="UP000694844"/>
    </source>
</evidence>
<dbReference type="SUPFAM" id="SSF48452">
    <property type="entry name" value="TPR-like"/>
    <property type="match status" value="1"/>
</dbReference>
<dbReference type="GO" id="GO:0006891">
    <property type="term" value="P:intra-Golgi vesicle-mediated transport"/>
    <property type="evidence" value="ECO:0007669"/>
    <property type="project" value="TreeGrafter"/>
</dbReference>
<dbReference type="GO" id="GO:0015031">
    <property type="term" value="P:protein transport"/>
    <property type="evidence" value="ECO:0007669"/>
    <property type="project" value="UniProtKB-UniRule"/>
</dbReference>
<evidence type="ECO:0000256" key="6">
    <source>
        <dbReference type="ARBA" id="ARBA00022448"/>
    </source>
</evidence>
<comment type="subcellular location">
    <subcellularLocation>
        <location evidence="2">Cytoplasmic vesicle</location>
        <location evidence="2">COPI-coated vesicle membrane</location>
        <topology evidence="2">Peripheral membrane protein</topology>
        <orientation evidence="2">Cytoplasmic side</orientation>
    </subcellularLocation>
    <subcellularLocation>
        <location evidence="1">Golgi apparatus membrane</location>
        <topology evidence="1">Peripheral membrane protein</topology>
        <orientation evidence="1">Cytoplasmic side</orientation>
    </subcellularLocation>
</comment>
<keyword evidence="6 14" id="KW-0813">Transport</keyword>
<dbReference type="Proteomes" id="UP000694844">
    <property type="component" value="Chromosome 9"/>
</dbReference>
<dbReference type="SMART" id="SM00028">
    <property type="entry name" value="TPR"/>
    <property type="match status" value="1"/>
</dbReference>
<dbReference type="InterPro" id="IPR019734">
    <property type="entry name" value="TPR_rpt"/>
</dbReference>
<evidence type="ECO:0000256" key="10">
    <source>
        <dbReference type="ARBA" id="ARBA00023034"/>
    </source>
</evidence>
<evidence type="ECO:0000256" key="4">
    <source>
        <dbReference type="ARBA" id="ARBA00011775"/>
    </source>
</evidence>
<reference evidence="16" key="1">
    <citation type="submission" date="2025-08" db="UniProtKB">
        <authorList>
            <consortium name="RefSeq"/>
        </authorList>
    </citation>
    <scope>IDENTIFICATION</scope>
    <source>
        <tissue evidence="16">Whole sample</tissue>
    </source>
</reference>
<dbReference type="Pfam" id="PF04733">
    <property type="entry name" value="Coatomer_E"/>
    <property type="match status" value="1"/>
</dbReference>
<keyword evidence="7 14" id="KW-0963">Cytoplasm</keyword>
<dbReference type="PANTHER" id="PTHR10805">
    <property type="entry name" value="COATOMER SUBUNIT EPSILON"/>
    <property type="match status" value="1"/>
</dbReference>
<evidence type="ECO:0000256" key="9">
    <source>
        <dbReference type="ARBA" id="ARBA00022927"/>
    </source>
</evidence>
<dbReference type="PANTHER" id="PTHR10805:SF0">
    <property type="entry name" value="COATOMER SUBUNIT EPSILON"/>
    <property type="match status" value="1"/>
</dbReference>
<keyword evidence="15" id="KW-1185">Reference proteome</keyword>
<evidence type="ECO:0000256" key="11">
    <source>
        <dbReference type="ARBA" id="ARBA00023136"/>
    </source>
</evidence>
<evidence type="ECO:0000313" key="16">
    <source>
        <dbReference type="RefSeq" id="XP_022308532.1"/>
    </source>
</evidence>
<comment type="similarity">
    <text evidence="3 14">Belongs to the COPE family.</text>
</comment>
<evidence type="ECO:0000256" key="12">
    <source>
        <dbReference type="ARBA" id="ARBA00023329"/>
    </source>
</evidence>